<dbReference type="GO" id="GO:0070043">
    <property type="term" value="F:rRNA (guanine-N7-)-methyltransferase activity"/>
    <property type="evidence" value="ECO:0007669"/>
    <property type="project" value="UniProtKB-UniRule"/>
</dbReference>
<reference evidence="7" key="2">
    <citation type="submission" date="2021-04" db="EMBL/GenBank/DDBJ databases">
        <authorList>
            <person name="Gilroy R."/>
        </authorList>
    </citation>
    <scope>NUCLEOTIDE SEQUENCE</scope>
    <source>
        <strain evidence="7">USAMLcec2-132</strain>
    </source>
</reference>
<dbReference type="PANTHER" id="PTHR31760">
    <property type="entry name" value="S-ADENOSYL-L-METHIONINE-DEPENDENT METHYLTRANSFERASES SUPERFAMILY PROTEIN"/>
    <property type="match status" value="1"/>
</dbReference>
<evidence type="ECO:0000256" key="2">
    <source>
        <dbReference type="ARBA" id="ARBA00022552"/>
    </source>
</evidence>
<keyword evidence="5 6" id="KW-0949">S-adenosyl-L-methionine</keyword>
<comment type="subcellular location">
    <subcellularLocation>
        <location evidence="6">Cytoplasm</location>
    </subcellularLocation>
</comment>
<dbReference type="SUPFAM" id="SSF53335">
    <property type="entry name" value="S-adenosyl-L-methionine-dependent methyltransferases"/>
    <property type="match status" value="1"/>
</dbReference>
<comment type="caution">
    <text evidence="6">Lacks conserved residue(s) required for the propagation of feature annotation.</text>
</comment>
<proteinExistence type="inferred from homology"/>
<evidence type="ECO:0000256" key="5">
    <source>
        <dbReference type="ARBA" id="ARBA00022691"/>
    </source>
</evidence>
<name>A0A9D2SR91_9FIRM</name>
<dbReference type="NCBIfam" id="TIGR00138">
    <property type="entry name" value="rsmG_gidB"/>
    <property type="match status" value="1"/>
</dbReference>
<dbReference type="InterPro" id="IPR003682">
    <property type="entry name" value="rRNA_ssu_MeTfrase_G"/>
</dbReference>
<keyword evidence="2 6" id="KW-0698">rRNA processing</keyword>
<protein>
    <recommendedName>
        <fullName evidence="6">Ribosomal RNA small subunit methyltransferase G</fullName>
        <ecNumber evidence="6">2.1.1.-</ecNumber>
    </recommendedName>
    <alternativeName>
        <fullName evidence="6">16S rRNA 7-methylguanosine methyltransferase</fullName>
        <shortName evidence="6">16S rRNA m7G methyltransferase</shortName>
    </alternativeName>
</protein>
<organism evidence="7 8">
    <name type="scientific">Candidatus Eisenbergiella merdavium</name>
    <dbReference type="NCBI Taxonomy" id="2838551"/>
    <lineage>
        <taxon>Bacteria</taxon>
        <taxon>Bacillati</taxon>
        <taxon>Bacillota</taxon>
        <taxon>Clostridia</taxon>
        <taxon>Lachnospirales</taxon>
        <taxon>Lachnospiraceae</taxon>
        <taxon>Eisenbergiella</taxon>
    </lineage>
</organism>
<sequence>MEAANYDLTSFRKDLDELQIHLSKEQEQRFLAFYELLIEWNEVMNLTAITEFHEVIKKHFVDSLSLVKVVPEIGQKKLTLIDVGTGAGFPGIPLKLAFPELEITLLDSLNKRVSFLNEVIEKLKLDGIRAVHGRAEDYAKPGKMRESFDLCVSRAVANLSTLSEYCIPFVKKGGCFVSYKSAGAEEEALAAQTAVRILGGDKPEVVSFFLPDTDMGRTFYMIRKKAPTPAKYPRKAGLPAKEPLHS</sequence>
<dbReference type="CDD" id="cd02440">
    <property type="entry name" value="AdoMet_MTases"/>
    <property type="match status" value="1"/>
</dbReference>
<feature type="binding site" evidence="6">
    <location>
        <begin position="135"/>
        <end position="136"/>
    </location>
    <ligand>
        <name>S-adenosyl-L-methionine</name>
        <dbReference type="ChEBI" id="CHEBI:59789"/>
    </ligand>
</feature>
<evidence type="ECO:0000256" key="3">
    <source>
        <dbReference type="ARBA" id="ARBA00022603"/>
    </source>
</evidence>
<reference evidence="7" key="1">
    <citation type="journal article" date="2021" name="PeerJ">
        <title>Extensive microbial diversity within the chicken gut microbiome revealed by metagenomics and culture.</title>
        <authorList>
            <person name="Gilroy R."/>
            <person name="Ravi A."/>
            <person name="Getino M."/>
            <person name="Pursley I."/>
            <person name="Horton D.L."/>
            <person name="Alikhan N.F."/>
            <person name="Baker D."/>
            <person name="Gharbi K."/>
            <person name="Hall N."/>
            <person name="Watson M."/>
            <person name="Adriaenssens E.M."/>
            <person name="Foster-Nyarko E."/>
            <person name="Jarju S."/>
            <person name="Secka A."/>
            <person name="Antonio M."/>
            <person name="Oren A."/>
            <person name="Chaudhuri R.R."/>
            <person name="La Ragione R."/>
            <person name="Hildebrand F."/>
            <person name="Pallen M.J."/>
        </authorList>
    </citation>
    <scope>NUCLEOTIDE SEQUENCE</scope>
    <source>
        <strain evidence="7">USAMLcec2-132</strain>
    </source>
</reference>
<keyword evidence="3 6" id="KW-0489">Methyltransferase</keyword>
<feature type="binding site" evidence="6">
    <location>
        <position position="89"/>
    </location>
    <ligand>
        <name>S-adenosyl-L-methionine</name>
        <dbReference type="ChEBI" id="CHEBI:59789"/>
    </ligand>
</feature>
<evidence type="ECO:0000313" key="8">
    <source>
        <dbReference type="Proteomes" id="UP000823891"/>
    </source>
</evidence>
<dbReference type="PANTHER" id="PTHR31760:SF0">
    <property type="entry name" value="S-ADENOSYL-L-METHIONINE-DEPENDENT METHYLTRANSFERASES SUPERFAMILY PROTEIN"/>
    <property type="match status" value="1"/>
</dbReference>
<evidence type="ECO:0000256" key="1">
    <source>
        <dbReference type="ARBA" id="ARBA00022490"/>
    </source>
</evidence>
<dbReference type="Pfam" id="PF02527">
    <property type="entry name" value="GidB"/>
    <property type="match status" value="1"/>
</dbReference>
<dbReference type="GO" id="GO:0005829">
    <property type="term" value="C:cytosol"/>
    <property type="evidence" value="ECO:0007669"/>
    <property type="project" value="TreeGrafter"/>
</dbReference>
<dbReference type="Gene3D" id="3.40.50.150">
    <property type="entry name" value="Vaccinia Virus protein VP39"/>
    <property type="match status" value="1"/>
</dbReference>
<dbReference type="EMBL" id="DWWS01000062">
    <property type="protein sequence ID" value="HJC25318.1"/>
    <property type="molecule type" value="Genomic_DNA"/>
</dbReference>
<dbReference type="FunFam" id="3.40.50.150:FF:000041">
    <property type="entry name" value="Ribosomal RNA small subunit methyltransferase G"/>
    <property type="match status" value="1"/>
</dbReference>
<keyword evidence="1 6" id="KW-0963">Cytoplasm</keyword>
<feature type="binding site" evidence="6">
    <location>
        <position position="84"/>
    </location>
    <ligand>
        <name>S-adenosyl-L-methionine</name>
        <dbReference type="ChEBI" id="CHEBI:59789"/>
    </ligand>
</feature>
<dbReference type="EC" id="2.1.1.-" evidence="6"/>
<dbReference type="PIRSF" id="PIRSF003078">
    <property type="entry name" value="GidB"/>
    <property type="match status" value="1"/>
</dbReference>
<comment type="function">
    <text evidence="6">Specifically methylates the N7 position of a guanine in 16S rRNA.</text>
</comment>
<gene>
    <name evidence="6 7" type="primary">rsmG</name>
    <name evidence="7" type="ORF">H9761_16720</name>
</gene>
<evidence type="ECO:0000256" key="4">
    <source>
        <dbReference type="ARBA" id="ARBA00022679"/>
    </source>
</evidence>
<keyword evidence="4 6" id="KW-0808">Transferase</keyword>
<evidence type="ECO:0000256" key="6">
    <source>
        <dbReference type="HAMAP-Rule" id="MF_00074"/>
    </source>
</evidence>
<comment type="caution">
    <text evidence="7">The sequence shown here is derived from an EMBL/GenBank/DDBJ whole genome shotgun (WGS) entry which is preliminary data.</text>
</comment>
<dbReference type="Proteomes" id="UP000823891">
    <property type="component" value="Unassembled WGS sequence"/>
</dbReference>
<dbReference type="AlphaFoldDB" id="A0A9D2SR91"/>
<comment type="similarity">
    <text evidence="6">Belongs to the methyltransferase superfamily. RNA methyltransferase RsmG family.</text>
</comment>
<evidence type="ECO:0000313" key="7">
    <source>
        <dbReference type="EMBL" id="HJC25318.1"/>
    </source>
</evidence>
<dbReference type="HAMAP" id="MF_00074">
    <property type="entry name" value="16SrRNA_methyltr_G"/>
    <property type="match status" value="1"/>
</dbReference>
<accession>A0A9D2SR91</accession>
<feature type="binding site" evidence="6">
    <location>
        <position position="154"/>
    </location>
    <ligand>
        <name>S-adenosyl-L-methionine</name>
        <dbReference type="ChEBI" id="CHEBI:59789"/>
    </ligand>
</feature>
<dbReference type="InterPro" id="IPR029063">
    <property type="entry name" value="SAM-dependent_MTases_sf"/>
</dbReference>